<dbReference type="SUPFAM" id="SSF52540">
    <property type="entry name" value="P-loop containing nucleoside triphosphate hydrolases"/>
    <property type="match status" value="1"/>
</dbReference>
<keyword evidence="2" id="KW-1003">Cell membrane</keyword>
<dbReference type="InterPro" id="IPR003439">
    <property type="entry name" value="ABC_transporter-like_ATP-bd"/>
</dbReference>
<dbReference type="Gene3D" id="3.40.50.300">
    <property type="entry name" value="P-loop containing nucleotide triphosphate hydrolases"/>
    <property type="match status" value="1"/>
</dbReference>
<evidence type="ECO:0000313" key="8">
    <source>
        <dbReference type="Proteomes" id="UP001156664"/>
    </source>
</evidence>
<keyword evidence="3" id="KW-0997">Cell inner membrane</keyword>
<comment type="caution">
    <text evidence="7">The sequence shown here is derived from an EMBL/GenBank/DDBJ whole genome shotgun (WGS) entry which is preliminary data.</text>
</comment>
<organism evidence="7 8">
    <name type="scientific">Limnobacter litoralis</name>
    <dbReference type="NCBI Taxonomy" id="481366"/>
    <lineage>
        <taxon>Bacteria</taxon>
        <taxon>Pseudomonadati</taxon>
        <taxon>Pseudomonadota</taxon>
        <taxon>Betaproteobacteria</taxon>
        <taxon>Burkholderiales</taxon>
        <taxon>Burkholderiaceae</taxon>
        <taxon>Limnobacter</taxon>
    </lineage>
</organism>
<evidence type="ECO:0000259" key="6">
    <source>
        <dbReference type="PROSITE" id="PS50893"/>
    </source>
</evidence>
<keyword evidence="4" id="KW-0547">Nucleotide-binding</keyword>
<dbReference type="InterPro" id="IPR027417">
    <property type="entry name" value="P-loop_NTPase"/>
</dbReference>
<evidence type="ECO:0000256" key="1">
    <source>
        <dbReference type="ARBA" id="ARBA00022448"/>
    </source>
</evidence>
<proteinExistence type="predicted"/>
<dbReference type="EMBL" id="BSOJ01000032">
    <property type="protein sequence ID" value="GLR27552.1"/>
    <property type="molecule type" value="Genomic_DNA"/>
</dbReference>
<reference evidence="8" key="1">
    <citation type="journal article" date="2019" name="Int. J. Syst. Evol. Microbiol.">
        <title>The Global Catalogue of Microorganisms (GCM) 10K type strain sequencing project: providing services to taxonomists for standard genome sequencing and annotation.</title>
        <authorList>
            <consortium name="The Broad Institute Genomics Platform"/>
            <consortium name="The Broad Institute Genome Sequencing Center for Infectious Disease"/>
            <person name="Wu L."/>
            <person name="Ma J."/>
        </authorList>
    </citation>
    <scope>NUCLEOTIDE SEQUENCE [LARGE SCALE GENOMIC DNA]</scope>
    <source>
        <strain evidence="8">NBRC 105857</strain>
    </source>
</reference>
<dbReference type="InterPro" id="IPR017871">
    <property type="entry name" value="ABC_transporter-like_CS"/>
</dbReference>
<evidence type="ECO:0000313" key="7">
    <source>
        <dbReference type="EMBL" id="GLR27552.1"/>
    </source>
</evidence>
<dbReference type="SMART" id="SM00382">
    <property type="entry name" value="AAA"/>
    <property type="match status" value="1"/>
</dbReference>
<gene>
    <name evidence="7" type="primary">modC</name>
    <name evidence="7" type="ORF">GCM10007875_26430</name>
</gene>
<accession>A0ABQ5YU35</accession>
<dbReference type="InterPro" id="IPR003593">
    <property type="entry name" value="AAA+_ATPase"/>
</dbReference>
<keyword evidence="5" id="KW-0067">ATP-binding</keyword>
<feature type="domain" description="ABC transporter" evidence="6">
    <location>
        <begin position="1"/>
        <end position="235"/>
    </location>
</feature>
<keyword evidence="8" id="KW-1185">Reference proteome</keyword>
<dbReference type="Proteomes" id="UP001156664">
    <property type="component" value="Unassembled WGS sequence"/>
</dbReference>
<dbReference type="PROSITE" id="PS50893">
    <property type="entry name" value="ABC_TRANSPORTER_2"/>
    <property type="match status" value="1"/>
</dbReference>
<dbReference type="RefSeq" id="WP_284282381.1">
    <property type="nucleotide sequence ID" value="NZ_BSOJ01000032.1"/>
</dbReference>
<evidence type="ECO:0000256" key="5">
    <source>
        <dbReference type="ARBA" id="ARBA00022840"/>
    </source>
</evidence>
<dbReference type="PANTHER" id="PTHR42781:SF4">
    <property type="entry name" value="SPERMIDINE_PUTRESCINE IMPORT ATP-BINDING PROTEIN POTA"/>
    <property type="match status" value="1"/>
</dbReference>
<dbReference type="Pfam" id="PF00005">
    <property type="entry name" value="ABC_tran"/>
    <property type="match status" value="1"/>
</dbReference>
<name>A0ABQ5YU35_9BURK</name>
<dbReference type="PANTHER" id="PTHR42781">
    <property type="entry name" value="SPERMIDINE/PUTRESCINE IMPORT ATP-BINDING PROTEIN POTA"/>
    <property type="match status" value="1"/>
</dbReference>
<keyword evidence="1" id="KW-0813">Transport</keyword>
<sequence>MNELTVDVQLNRPVALSVRIDCKPGELLAVVGPSGAGKTSLLKVLAGLMNPQMGQISVGEAVWVDCQHKIFRKPSERRVGMVFQDYALMPHLDAADNVALALDHLPKATRRAEALVWLNKVRLTAGQAHRRPQALSGGQQQRVALARALARQPALLLLDEPFSAVDQMNRQSLYGLLAELRQQLNIPIVLVTHDLNEARLLCDRLVVLDEGQVLQSGPPREVYRRPRNMRVADLLGIQNRFQGVWLGESDEPGWGRLGWMGQHGESIELLASDKGKIPAGFEVSWVIHGDGIRLYTGGDLPAHHRLFEASLSRHRDLGELSMLELSIHHAPSLIVRLALSGPERLRLQAGQSVQLVMDLSYIHIMPKKQH</sequence>
<evidence type="ECO:0000256" key="3">
    <source>
        <dbReference type="ARBA" id="ARBA00022519"/>
    </source>
</evidence>
<evidence type="ECO:0000256" key="4">
    <source>
        <dbReference type="ARBA" id="ARBA00022741"/>
    </source>
</evidence>
<keyword evidence="3" id="KW-0472">Membrane</keyword>
<evidence type="ECO:0000256" key="2">
    <source>
        <dbReference type="ARBA" id="ARBA00022475"/>
    </source>
</evidence>
<dbReference type="PROSITE" id="PS00211">
    <property type="entry name" value="ABC_TRANSPORTER_1"/>
    <property type="match status" value="1"/>
</dbReference>
<protein>
    <submittedName>
        <fullName evidence="7">ABC transporter</fullName>
    </submittedName>
</protein>
<dbReference type="InterPro" id="IPR050093">
    <property type="entry name" value="ABC_SmlMolc_Importer"/>
</dbReference>